<dbReference type="AlphaFoldDB" id="A0A6S6S645"/>
<dbReference type="EMBL" id="CACVAR010000011">
    <property type="protein sequence ID" value="CAA6798637.1"/>
    <property type="molecule type" value="Genomic_DNA"/>
</dbReference>
<keyword evidence="1" id="KW-0812">Transmembrane</keyword>
<proteinExistence type="predicted"/>
<keyword evidence="1" id="KW-0472">Membrane</keyword>
<feature type="transmembrane region" description="Helical" evidence="1">
    <location>
        <begin position="67"/>
        <end position="89"/>
    </location>
</feature>
<evidence type="ECO:0000256" key="1">
    <source>
        <dbReference type="SAM" id="Phobius"/>
    </source>
</evidence>
<reference evidence="2" key="1">
    <citation type="submission" date="2020-01" db="EMBL/GenBank/DDBJ databases">
        <authorList>
            <person name="Meier V. D."/>
            <person name="Meier V D."/>
        </authorList>
    </citation>
    <scope>NUCLEOTIDE SEQUENCE</scope>
    <source>
        <strain evidence="2">HLG_WM_MAG_03</strain>
    </source>
</reference>
<evidence type="ECO:0000313" key="2">
    <source>
        <dbReference type="EMBL" id="CAA6798637.1"/>
    </source>
</evidence>
<name>A0A6S6S645_9BACT</name>
<organism evidence="2">
    <name type="scientific">uncultured Sulfurovum sp</name>
    <dbReference type="NCBI Taxonomy" id="269237"/>
    <lineage>
        <taxon>Bacteria</taxon>
        <taxon>Pseudomonadati</taxon>
        <taxon>Campylobacterota</taxon>
        <taxon>Epsilonproteobacteria</taxon>
        <taxon>Campylobacterales</taxon>
        <taxon>Sulfurovaceae</taxon>
        <taxon>Sulfurovum</taxon>
        <taxon>environmental samples</taxon>
    </lineage>
</organism>
<sequence>MLEKLQEYSIKIWEPFGGVFNYLNDSSNIWVPIILFFTLSLLSVYLLHQLINKILSIKLSFTSVFSFLVKTTVVLIIATVIFSLGFYLYSQYEDHEKEVVKKEQDLGYLLR</sequence>
<gene>
    <name evidence="2" type="ORF">HELGO_WM28104</name>
</gene>
<keyword evidence="1" id="KW-1133">Transmembrane helix</keyword>
<protein>
    <submittedName>
        <fullName evidence="2">Uncharacterized protein</fullName>
    </submittedName>
</protein>
<accession>A0A6S6S645</accession>
<feature type="transmembrane region" description="Helical" evidence="1">
    <location>
        <begin position="29"/>
        <end position="47"/>
    </location>
</feature>